<dbReference type="Proteomes" id="UP000789525">
    <property type="component" value="Unassembled WGS sequence"/>
</dbReference>
<organism evidence="1 2">
    <name type="scientific">Acaulospora colombiana</name>
    <dbReference type="NCBI Taxonomy" id="27376"/>
    <lineage>
        <taxon>Eukaryota</taxon>
        <taxon>Fungi</taxon>
        <taxon>Fungi incertae sedis</taxon>
        <taxon>Mucoromycota</taxon>
        <taxon>Glomeromycotina</taxon>
        <taxon>Glomeromycetes</taxon>
        <taxon>Diversisporales</taxon>
        <taxon>Acaulosporaceae</taxon>
        <taxon>Acaulospora</taxon>
    </lineage>
</organism>
<reference evidence="1" key="1">
    <citation type="submission" date="2021-06" db="EMBL/GenBank/DDBJ databases">
        <authorList>
            <person name="Kallberg Y."/>
            <person name="Tangrot J."/>
            <person name="Rosling A."/>
        </authorList>
    </citation>
    <scope>NUCLEOTIDE SEQUENCE</scope>
    <source>
        <strain evidence="1">CL356</strain>
    </source>
</reference>
<name>A0ACA9LRH0_9GLOM</name>
<protein>
    <submittedName>
        <fullName evidence="1">5694_t:CDS:1</fullName>
    </submittedName>
</protein>
<comment type="caution">
    <text evidence="1">The sequence shown here is derived from an EMBL/GenBank/DDBJ whole genome shotgun (WGS) entry which is preliminary data.</text>
</comment>
<evidence type="ECO:0000313" key="1">
    <source>
        <dbReference type="EMBL" id="CAG8539963.1"/>
    </source>
</evidence>
<gene>
    <name evidence="1" type="ORF">ACOLOM_LOCUS4433</name>
</gene>
<keyword evidence="2" id="KW-1185">Reference proteome</keyword>
<proteinExistence type="predicted"/>
<accession>A0ACA9LRH0</accession>
<dbReference type="EMBL" id="CAJVPT010007292">
    <property type="protein sequence ID" value="CAG8539963.1"/>
    <property type="molecule type" value="Genomic_DNA"/>
</dbReference>
<feature type="non-terminal residue" evidence="1">
    <location>
        <position position="1"/>
    </location>
</feature>
<evidence type="ECO:0000313" key="2">
    <source>
        <dbReference type="Proteomes" id="UP000789525"/>
    </source>
</evidence>
<sequence>EYLVREAYGFRNLGIHDHQLSSPSSSTTLIKSGINGFKRTTPFIPKSSYKSLVQSENSLKCHEIWTNPTLDNRQH</sequence>